<dbReference type="Proteomes" id="UP001487740">
    <property type="component" value="Unassembled WGS sequence"/>
</dbReference>
<proteinExistence type="predicted"/>
<keyword evidence="2" id="KW-1185">Reference proteome</keyword>
<reference evidence="1 2" key="1">
    <citation type="submission" date="2023-03" db="EMBL/GenBank/DDBJ databases">
        <title>High-quality genome of Scylla paramamosain provides insights in environmental adaptation.</title>
        <authorList>
            <person name="Zhang L."/>
        </authorList>
    </citation>
    <scope>NUCLEOTIDE SEQUENCE [LARGE SCALE GENOMIC DNA]</scope>
    <source>
        <strain evidence="1">LZ_2023a</strain>
        <tissue evidence="1">Muscle</tissue>
    </source>
</reference>
<evidence type="ECO:0000313" key="1">
    <source>
        <dbReference type="EMBL" id="KAK8402307.1"/>
    </source>
</evidence>
<accession>A0AAW0UUD1</accession>
<organism evidence="1 2">
    <name type="scientific">Scylla paramamosain</name>
    <name type="common">Mud crab</name>
    <dbReference type="NCBI Taxonomy" id="85552"/>
    <lineage>
        <taxon>Eukaryota</taxon>
        <taxon>Metazoa</taxon>
        <taxon>Ecdysozoa</taxon>
        <taxon>Arthropoda</taxon>
        <taxon>Crustacea</taxon>
        <taxon>Multicrustacea</taxon>
        <taxon>Malacostraca</taxon>
        <taxon>Eumalacostraca</taxon>
        <taxon>Eucarida</taxon>
        <taxon>Decapoda</taxon>
        <taxon>Pleocyemata</taxon>
        <taxon>Brachyura</taxon>
        <taxon>Eubrachyura</taxon>
        <taxon>Portunoidea</taxon>
        <taxon>Portunidae</taxon>
        <taxon>Portuninae</taxon>
        <taxon>Scylla</taxon>
    </lineage>
</organism>
<dbReference type="EMBL" id="JARAKH010000007">
    <property type="protein sequence ID" value="KAK8402307.1"/>
    <property type="molecule type" value="Genomic_DNA"/>
</dbReference>
<dbReference type="AlphaFoldDB" id="A0AAW0UUD1"/>
<name>A0AAW0UUD1_SCYPA</name>
<protein>
    <submittedName>
        <fullName evidence="1">Uncharacterized protein</fullName>
    </submittedName>
</protein>
<gene>
    <name evidence="1" type="ORF">O3P69_000609</name>
</gene>
<comment type="caution">
    <text evidence="1">The sequence shown here is derived from an EMBL/GenBank/DDBJ whole genome shotgun (WGS) entry which is preliminary data.</text>
</comment>
<sequence length="128" mass="14641">MEAATGEDKQEPGTYFQDDRLPLFPSVLAALSRLPAEIDYQGLFCSTRLDTNLHKQFLHSACIFDFEMREFKHEGGSLKWLVCPEADSTWLQWRDVPWVAASQTRLRLLQLLLLVKSACRREGLLGEA</sequence>
<evidence type="ECO:0000313" key="2">
    <source>
        <dbReference type="Proteomes" id="UP001487740"/>
    </source>
</evidence>